<keyword evidence="4 10" id="KW-0812">Transmembrane</keyword>
<evidence type="ECO:0000256" key="7">
    <source>
        <dbReference type="ARBA" id="ARBA00023139"/>
    </source>
</evidence>
<evidence type="ECO:0000256" key="1">
    <source>
        <dbReference type="ARBA" id="ARBA00004370"/>
    </source>
</evidence>
<dbReference type="SUPFAM" id="SSF56954">
    <property type="entry name" value="Outer membrane efflux proteins (OEP)"/>
    <property type="match status" value="1"/>
</dbReference>
<accession>A0ABQ3A3Q4</accession>
<keyword evidence="12" id="KW-1185">Reference proteome</keyword>
<dbReference type="Pfam" id="PF02321">
    <property type="entry name" value="OEP"/>
    <property type="match status" value="2"/>
</dbReference>
<keyword evidence="3 10" id="KW-1134">Transmembrane beta strand</keyword>
<name>A0ABQ3A3Q4_9GAMM</name>
<organism evidence="11 12">
    <name type="scientific">Rhodanobacter panaciterrae</name>
    <dbReference type="NCBI Taxonomy" id="490572"/>
    <lineage>
        <taxon>Bacteria</taxon>
        <taxon>Pseudomonadati</taxon>
        <taxon>Pseudomonadota</taxon>
        <taxon>Gammaproteobacteria</taxon>
        <taxon>Lysobacterales</taxon>
        <taxon>Rhodanobacteraceae</taxon>
        <taxon>Rhodanobacter</taxon>
    </lineage>
</organism>
<dbReference type="PANTHER" id="PTHR30203">
    <property type="entry name" value="OUTER MEMBRANE CATION EFFLUX PROTEIN"/>
    <property type="match status" value="1"/>
</dbReference>
<evidence type="ECO:0000256" key="9">
    <source>
        <dbReference type="ARBA" id="ARBA00037313"/>
    </source>
</evidence>
<comment type="similarity">
    <text evidence="2 10">Belongs to the outer membrane factor (OMF) (TC 1.B.17) family.</text>
</comment>
<dbReference type="InterPro" id="IPR010131">
    <property type="entry name" value="MdtP/NodT-like"/>
</dbReference>
<dbReference type="InterPro" id="IPR003423">
    <property type="entry name" value="OMP_efflux"/>
</dbReference>
<comment type="caution">
    <text evidence="11">The sequence shown here is derived from an EMBL/GenBank/DDBJ whole genome shotgun (WGS) entry which is preliminary data.</text>
</comment>
<sequence length="499" mass="52895">MSFRTLSLATALTLALAACATSRGLHPDGQLMDANTLATKHSLADVQLTPAAWPAQDWWTALGDPQLSALISEALQNNPGLAAADALAKQAQAQVQGANAARGPQLNLDAAVPGARLSSKDYSYPVEDLGTFAWAKSATLDFSWGLDLWGGKRAAWEAALGRSRAAEIDAHAARIQLSVNVARAYIQLGYAFAQQDVADAELQRTGKVLELAHRYLAAGLGTPQQLHQADFAVASAQQQKAQVERAIDAVRSSLSVLLGQGPDRGLQIARPRVLKPADLALPDNLPVELLGRRADLVAARWRVEAAGKEIKAAKTEFLPNISISAMAGLVAVGDSSKLFELSSRTYGITPALSLPIFDGGRRRANLAATDAGYDLSVSQYNATLIRAVNEVADEYSALKSMRTQLTAERRAQQDAQQAWNDAMKLYKGGLGSSLETLVARQQLLAAEQRMAALNSQQMDLSVQLIQALGGGYDAGTPAALPAADTNAVKTSSVQSPSDR</sequence>
<dbReference type="EMBL" id="BMXT01000002">
    <property type="protein sequence ID" value="GGY31103.1"/>
    <property type="molecule type" value="Genomic_DNA"/>
</dbReference>
<evidence type="ECO:0000256" key="6">
    <source>
        <dbReference type="ARBA" id="ARBA00023136"/>
    </source>
</evidence>
<dbReference type="PROSITE" id="PS51257">
    <property type="entry name" value="PROKAR_LIPOPROTEIN"/>
    <property type="match status" value="1"/>
</dbReference>
<dbReference type="Gene3D" id="1.20.1600.10">
    <property type="entry name" value="Outer membrane efflux proteins (OEP)"/>
    <property type="match status" value="1"/>
</dbReference>
<evidence type="ECO:0000256" key="8">
    <source>
        <dbReference type="ARBA" id="ARBA00023288"/>
    </source>
</evidence>
<feature type="chain" id="PRO_5044992750" description="Efflux transporter, outer membrane factor (OMF) lipoprotein, NodT family" evidence="10">
    <location>
        <begin position="21"/>
        <end position="499"/>
    </location>
</feature>
<dbReference type="Proteomes" id="UP000621898">
    <property type="component" value="Unassembled WGS sequence"/>
</dbReference>
<dbReference type="RefSeq" id="WP_189441670.1">
    <property type="nucleotide sequence ID" value="NZ_BMXT01000002.1"/>
</dbReference>
<comment type="function">
    <text evidence="9">Could be involved in resistance to puromycin, acriflavine and tetraphenylarsonium chloride.</text>
</comment>
<dbReference type="NCBIfam" id="TIGR01845">
    <property type="entry name" value="outer_NodT"/>
    <property type="match status" value="1"/>
</dbReference>
<keyword evidence="6 10" id="KW-0472">Membrane</keyword>
<evidence type="ECO:0000313" key="12">
    <source>
        <dbReference type="Proteomes" id="UP000621898"/>
    </source>
</evidence>
<evidence type="ECO:0000256" key="4">
    <source>
        <dbReference type="ARBA" id="ARBA00022692"/>
    </source>
</evidence>
<proteinExistence type="inferred from homology"/>
<gene>
    <name evidence="11" type="ORF">GCM10008098_26110</name>
</gene>
<reference evidence="12" key="1">
    <citation type="journal article" date="2019" name="Int. J. Syst. Evol. Microbiol.">
        <title>The Global Catalogue of Microorganisms (GCM) 10K type strain sequencing project: providing services to taxonomists for standard genome sequencing and annotation.</title>
        <authorList>
            <consortium name="The Broad Institute Genomics Platform"/>
            <consortium name="The Broad Institute Genome Sequencing Center for Infectious Disease"/>
            <person name="Wu L."/>
            <person name="Ma J."/>
        </authorList>
    </citation>
    <scope>NUCLEOTIDE SEQUENCE [LARGE SCALE GENOMIC DNA]</scope>
    <source>
        <strain evidence="12">KCTC 22232</strain>
    </source>
</reference>
<dbReference type="PANTHER" id="PTHR30203:SF20">
    <property type="entry name" value="MULTIDRUG RESISTANCE OUTER MEMBRANE PROTEIN MDTP-RELATED"/>
    <property type="match status" value="1"/>
</dbReference>
<evidence type="ECO:0000256" key="5">
    <source>
        <dbReference type="ARBA" id="ARBA00022729"/>
    </source>
</evidence>
<evidence type="ECO:0008006" key="13">
    <source>
        <dbReference type="Google" id="ProtNLM"/>
    </source>
</evidence>
<protein>
    <recommendedName>
        <fullName evidence="13">Efflux transporter, outer membrane factor (OMF) lipoprotein, NodT family</fullName>
    </recommendedName>
</protein>
<evidence type="ECO:0000256" key="3">
    <source>
        <dbReference type="ARBA" id="ARBA00022452"/>
    </source>
</evidence>
<evidence type="ECO:0000256" key="2">
    <source>
        <dbReference type="ARBA" id="ARBA00007613"/>
    </source>
</evidence>
<keyword evidence="8 10" id="KW-0449">Lipoprotein</keyword>
<comment type="subcellular location">
    <subcellularLocation>
        <location evidence="10">Cell outer membrane</location>
        <topology evidence="10">Lipid-anchor</topology>
    </subcellularLocation>
    <subcellularLocation>
        <location evidence="1">Membrane</location>
    </subcellularLocation>
</comment>
<evidence type="ECO:0000313" key="11">
    <source>
        <dbReference type="EMBL" id="GGY31103.1"/>
    </source>
</evidence>
<feature type="signal peptide" evidence="10">
    <location>
        <begin position="1"/>
        <end position="20"/>
    </location>
</feature>
<evidence type="ECO:0000256" key="10">
    <source>
        <dbReference type="RuleBase" id="RU362097"/>
    </source>
</evidence>
<keyword evidence="7 10" id="KW-0564">Palmitate</keyword>
<dbReference type="Gene3D" id="2.20.200.10">
    <property type="entry name" value="Outer membrane efflux proteins (OEP)"/>
    <property type="match status" value="1"/>
</dbReference>
<keyword evidence="5 10" id="KW-0732">Signal</keyword>